<dbReference type="Proteomes" id="UP000007329">
    <property type="component" value="Chromosome"/>
</dbReference>
<reference evidence="2 3" key="2">
    <citation type="journal article" date="2012" name="Nucleic Acids Res.">
        <title>Massive gene acquisitions in Mycobacterium indicus pranii provide a perspective on mycobacterial evolution.</title>
        <authorList>
            <person name="Saini V."/>
            <person name="Raghuvanshi S."/>
            <person name="Khurana J.P."/>
            <person name="Ahmed N."/>
            <person name="Hasnain S.E."/>
            <person name="Tyagi A.K."/>
            <person name="Tyagi A.K."/>
        </authorList>
    </citation>
    <scope>NUCLEOTIDE SEQUENCE [LARGE SCALE GENOMIC DNA]</scope>
    <source>
        <strain evidence="3">DSM 45239 / MTCC 9506</strain>
    </source>
</reference>
<dbReference type="GO" id="GO:0016740">
    <property type="term" value="F:transferase activity"/>
    <property type="evidence" value="ECO:0007669"/>
    <property type="project" value="UniProtKB-KW"/>
</dbReference>
<keyword evidence="2" id="KW-0808">Transferase</keyword>
<proteinExistence type="predicted"/>
<feature type="compositionally biased region" description="Basic residues" evidence="1">
    <location>
        <begin position="17"/>
        <end position="30"/>
    </location>
</feature>
<dbReference type="AlphaFoldDB" id="J9WCX0"/>
<dbReference type="KEGG" id="mid:MIP_02923"/>
<evidence type="ECO:0000256" key="1">
    <source>
        <dbReference type="SAM" id="MobiDB-lite"/>
    </source>
</evidence>
<protein>
    <submittedName>
        <fullName evidence="2">Putative S-adenosyl-L-methionine-dependent methyl transferase</fullName>
    </submittedName>
</protein>
<dbReference type="EMBL" id="CP002275">
    <property type="protein sequence ID" value="AFS14003.1"/>
    <property type="molecule type" value="Genomic_DNA"/>
</dbReference>
<feature type="region of interest" description="Disordered" evidence="1">
    <location>
        <begin position="1"/>
        <end position="146"/>
    </location>
</feature>
<reference evidence="2 3" key="1">
    <citation type="journal article" date="2007" name="PLoS ONE">
        <title>Molecular analysis of a leprosy immunotherapeutic bacillus provides insights into Mycobacterium evolution.</title>
        <authorList>
            <person name="Ahmed N."/>
            <person name="Saini V."/>
            <person name="Raghuvanshi S."/>
            <person name="Khurana J.P."/>
            <person name="Tyagi A.K."/>
            <person name="Tyagi A.K."/>
            <person name="Hasnain S.E."/>
        </authorList>
    </citation>
    <scope>NUCLEOTIDE SEQUENCE [LARGE SCALE GENOMIC DNA]</scope>
    <source>
        <strain evidence="2">MTCC 9506</strain>
    </source>
</reference>
<gene>
    <name evidence="2" type="ORF">MIP_02923</name>
</gene>
<organism evidence="2 3">
    <name type="scientific">Mycobacterium indicus pranii (strain DSM 45239 / MTCC 9506)</name>
    <dbReference type="NCBI Taxonomy" id="1232724"/>
    <lineage>
        <taxon>Bacteria</taxon>
        <taxon>Bacillati</taxon>
        <taxon>Actinomycetota</taxon>
        <taxon>Actinomycetes</taxon>
        <taxon>Mycobacteriales</taxon>
        <taxon>Mycobacteriaceae</taxon>
        <taxon>Mycobacterium</taxon>
        <taxon>Mycobacterium avium complex (MAC)</taxon>
    </lineage>
</organism>
<evidence type="ECO:0000313" key="2">
    <source>
        <dbReference type="EMBL" id="AFS14003.1"/>
    </source>
</evidence>
<name>J9WCX0_MYCIP</name>
<dbReference type="PATRIC" id="fig|1232724.3.peg.2031"/>
<accession>J9WCX0</accession>
<dbReference type="HOGENOM" id="CLU_1804053_0_0_11"/>
<evidence type="ECO:0000313" key="3">
    <source>
        <dbReference type="Proteomes" id="UP000007329"/>
    </source>
</evidence>
<sequence>MPQLSGPFSALPGGRAPRVHRGLRARPVLRAHQDRRARPVHRARPGLPGHLRPEARTRTHSARCSSPSPGRIHRRRGRSPTSRAPSPATPPARGRTRRSGSAADTVSSPTSLRPWGRARGVGRRIRPDPRTSLCGNRRVSVPNRRT</sequence>